<dbReference type="EC" id="3.2.1.51" evidence="3"/>
<feature type="site" description="May be important for catalysis" evidence="7">
    <location>
        <position position="290"/>
    </location>
</feature>
<evidence type="ECO:0000259" key="8">
    <source>
        <dbReference type="Pfam" id="PF01120"/>
    </source>
</evidence>
<evidence type="ECO:0000256" key="5">
    <source>
        <dbReference type="ARBA" id="ARBA00022801"/>
    </source>
</evidence>
<evidence type="ECO:0000256" key="3">
    <source>
        <dbReference type="ARBA" id="ARBA00012662"/>
    </source>
</evidence>
<dbReference type="AlphaFoldDB" id="A0A437PL45"/>
<dbReference type="SMART" id="SM00812">
    <property type="entry name" value="Alpha_L_fucos"/>
    <property type="match status" value="1"/>
</dbReference>
<evidence type="ECO:0000313" key="9">
    <source>
        <dbReference type="EMBL" id="RVU23026.1"/>
    </source>
</evidence>
<evidence type="ECO:0000256" key="4">
    <source>
        <dbReference type="ARBA" id="ARBA00022729"/>
    </source>
</evidence>
<dbReference type="SUPFAM" id="SSF51445">
    <property type="entry name" value="(Trans)glycosidases"/>
    <property type="match status" value="1"/>
</dbReference>
<keyword evidence="10" id="KW-1185">Reference proteome</keyword>
<dbReference type="PANTHER" id="PTHR10030:SF37">
    <property type="entry name" value="ALPHA-L-FUCOSIDASE-RELATED"/>
    <property type="match status" value="1"/>
</dbReference>
<dbReference type="GO" id="GO:0016139">
    <property type="term" value="P:glycoside catabolic process"/>
    <property type="evidence" value="ECO:0007669"/>
    <property type="project" value="TreeGrafter"/>
</dbReference>
<dbReference type="PRINTS" id="PR00741">
    <property type="entry name" value="GLHYDRLASE29"/>
</dbReference>
<comment type="caution">
    <text evidence="9">The sequence shown here is derived from an EMBL/GenBank/DDBJ whole genome shotgun (WGS) entry which is preliminary data.</text>
</comment>
<evidence type="ECO:0000313" key="10">
    <source>
        <dbReference type="Proteomes" id="UP000283128"/>
    </source>
</evidence>
<dbReference type="PANTHER" id="PTHR10030">
    <property type="entry name" value="ALPHA-L-FUCOSIDASE"/>
    <property type="match status" value="1"/>
</dbReference>
<dbReference type="InterPro" id="IPR017853">
    <property type="entry name" value="GH"/>
</dbReference>
<keyword evidence="4" id="KW-0732">Signal</keyword>
<organism evidence="9 10">
    <name type="scientific">Streptomyces antnestii</name>
    <dbReference type="NCBI Taxonomy" id="2494256"/>
    <lineage>
        <taxon>Bacteria</taxon>
        <taxon>Bacillati</taxon>
        <taxon>Actinomycetota</taxon>
        <taxon>Actinomycetes</taxon>
        <taxon>Kitasatosporales</taxon>
        <taxon>Streptomycetaceae</taxon>
        <taxon>Streptomyces</taxon>
    </lineage>
</organism>
<proteinExistence type="inferred from homology"/>
<feature type="domain" description="Glycoside hydrolase family 29 N-terminal" evidence="8">
    <location>
        <begin position="22"/>
        <end position="359"/>
    </location>
</feature>
<evidence type="ECO:0000256" key="7">
    <source>
        <dbReference type="PIRSR" id="PIRSR001092-1"/>
    </source>
</evidence>
<dbReference type="GO" id="GO:0005764">
    <property type="term" value="C:lysosome"/>
    <property type="evidence" value="ECO:0007669"/>
    <property type="project" value="TreeGrafter"/>
</dbReference>
<dbReference type="InterPro" id="IPR016286">
    <property type="entry name" value="FUC_metazoa-typ"/>
</dbReference>
<dbReference type="InterPro" id="IPR000933">
    <property type="entry name" value="Glyco_hydro_29"/>
</dbReference>
<dbReference type="GO" id="GO:0006004">
    <property type="term" value="P:fucose metabolic process"/>
    <property type="evidence" value="ECO:0007669"/>
    <property type="project" value="InterPro"/>
</dbReference>
<evidence type="ECO:0000256" key="6">
    <source>
        <dbReference type="ARBA" id="ARBA00023295"/>
    </source>
</evidence>
<dbReference type="Gene3D" id="3.20.20.80">
    <property type="entry name" value="Glycosidases"/>
    <property type="match status" value="1"/>
</dbReference>
<evidence type="ECO:0000256" key="1">
    <source>
        <dbReference type="ARBA" id="ARBA00004071"/>
    </source>
</evidence>
<accession>A0A437PL45</accession>
<dbReference type="Proteomes" id="UP000283128">
    <property type="component" value="Unassembled WGS sequence"/>
</dbReference>
<sequence>MLLFDRRTGPDLGTEAPVYPSTEVPKWYADAKIGVFVHWGIYSVPAWGTPLEPGAHTPVELEFVHHPYAEWYANTVRIPSSPTRRFHESTYGVGTSYEDLADRWTTERFDPDAWMSLFAECGARYVVPTAKHHDGFCLWDSATTPFTAARRGPRRDLMAELSGAARRRGLRFGVYYSGALDWHAGTFPPIRSLTDLFELRRNDRAFADYAHAQLTELIERFRPDYLWNDIDWPDSGKGRGQKDLAALFTHYLEHVPDGLVNDRWGVPCFTVPTREYVSEERRSERVWEACRGLGQSFGHNAVEDDRHLISGTELVHLLVDTVAKNGNLLLNVGPRADGSLPENQVERLHALRRWLAVNTAAIHGTRPWRRHAEPAGHPVRYTTAGGTLFVTDLDPGAGGTPLPADITALAAGRPAAWLTPGGHAPATIDRDGRAPVPESLHDSEAAVLAIESGAG</sequence>
<dbReference type="EMBL" id="RZYA01000008">
    <property type="protein sequence ID" value="RVU23026.1"/>
    <property type="molecule type" value="Genomic_DNA"/>
</dbReference>
<name>A0A437PL45_9ACTN</name>
<keyword evidence="5" id="KW-0378">Hydrolase</keyword>
<dbReference type="OrthoDB" id="5526311at2"/>
<gene>
    <name evidence="9" type="ORF">EOT10_18320</name>
</gene>
<dbReference type="GO" id="GO:0004560">
    <property type="term" value="F:alpha-L-fucosidase activity"/>
    <property type="evidence" value="ECO:0007669"/>
    <property type="project" value="InterPro"/>
</dbReference>
<dbReference type="InterPro" id="IPR057739">
    <property type="entry name" value="Glyco_hydro_29_N"/>
</dbReference>
<dbReference type="Pfam" id="PF01120">
    <property type="entry name" value="Alpha_L_fucos"/>
    <property type="match status" value="1"/>
</dbReference>
<comment type="similarity">
    <text evidence="2">Belongs to the glycosyl hydrolase 29 family.</text>
</comment>
<protein>
    <recommendedName>
        <fullName evidence="3">alpha-L-fucosidase</fullName>
        <ecNumber evidence="3">3.2.1.51</ecNumber>
    </recommendedName>
</protein>
<keyword evidence="6" id="KW-0326">Glycosidase</keyword>
<reference evidence="9 10" key="1">
    <citation type="submission" date="2019-01" db="EMBL/GenBank/DDBJ databases">
        <title>Genome sequences of Streptomyces and Rhizobium isolates collected from root and soil.</title>
        <authorList>
            <person name="Chhettri S."/>
            <person name="Sevigny J.L."/>
            <person name="Sen A."/>
            <person name="Ennis N."/>
            <person name="Tisa L."/>
        </authorList>
    </citation>
    <scope>NUCLEOTIDE SEQUENCE [LARGE SCALE GENOMIC DNA]</scope>
    <source>
        <strain evidence="9 10">San01</strain>
    </source>
</reference>
<dbReference type="PIRSF" id="PIRSF001092">
    <property type="entry name" value="Alpha-L-fucosidase"/>
    <property type="match status" value="1"/>
</dbReference>
<comment type="function">
    <text evidence="1">Alpha-L-fucosidase is responsible for hydrolyzing the alpha-1,6-linked fucose joined to the reducing-end N-acetylglucosamine of the carbohydrate moieties of glycoproteins.</text>
</comment>
<evidence type="ECO:0000256" key="2">
    <source>
        <dbReference type="ARBA" id="ARBA00007951"/>
    </source>
</evidence>